<dbReference type="STRING" id="377629.TERTU_4040"/>
<organism evidence="1 2">
    <name type="scientific">Teredinibacter turnerae (strain ATCC 39867 / T7901)</name>
    <dbReference type="NCBI Taxonomy" id="377629"/>
    <lineage>
        <taxon>Bacteria</taxon>
        <taxon>Pseudomonadati</taxon>
        <taxon>Pseudomonadota</taxon>
        <taxon>Gammaproteobacteria</taxon>
        <taxon>Cellvibrionales</taxon>
        <taxon>Cellvibrionaceae</taxon>
        <taxon>Teredinibacter</taxon>
    </lineage>
</organism>
<accession>C5BTW4</accession>
<evidence type="ECO:0000313" key="1">
    <source>
        <dbReference type="EMBL" id="ACR12407.1"/>
    </source>
</evidence>
<reference evidence="1 2" key="1">
    <citation type="journal article" date="2009" name="PLoS ONE">
        <title>The complete genome of Teredinibacter turnerae T7901: an intracellular endosymbiont of marine wood-boring bivalves (shipworms).</title>
        <authorList>
            <person name="Yang J.C."/>
            <person name="Madupu R."/>
            <person name="Durkin A.S."/>
            <person name="Ekborg N.A."/>
            <person name="Pedamallu C.S."/>
            <person name="Hostetler J.B."/>
            <person name="Radune D."/>
            <person name="Toms B.S."/>
            <person name="Henrissat B."/>
            <person name="Coutinho P.M."/>
            <person name="Schwarz S."/>
            <person name="Field L."/>
            <person name="Trindade-Silva A.E."/>
            <person name="Soares C.A.G."/>
            <person name="Elshahawi S."/>
            <person name="Hanora A."/>
            <person name="Schmidt E.W."/>
            <person name="Haygood M.G."/>
            <person name="Posfai J."/>
            <person name="Benner J."/>
            <person name="Madinger C."/>
            <person name="Nove J."/>
            <person name="Anton B."/>
            <person name="Chaudhary K."/>
            <person name="Foster J."/>
            <person name="Holman A."/>
            <person name="Kumar S."/>
            <person name="Lessard P.A."/>
            <person name="Luyten Y.A."/>
            <person name="Slatko B."/>
            <person name="Wood N."/>
            <person name="Wu B."/>
            <person name="Teplitski M."/>
            <person name="Mougous J.D."/>
            <person name="Ward N."/>
            <person name="Eisen J.A."/>
            <person name="Badger J.H."/>
            <person name="Distel D.L."/>
        </authorList>
    </citation>
    <scope>NUCLEOTIDE SEQUENCE [LARGE SCALE GENOMIC DNA]</scope>
    <source>
        <strain evidence="2">ATCC 39867 / T7901</strain>
    </source>
</reference>
<dbReference type="AlphaFoldDB" id="C5BTW4"/>
<evidence type="ECO:0000313" key="2">
    <source>
        <dbReference type="Proteomes" id="UP000009080"/>
    </source>
</evidence>
<dbReference type="Proteomes" id="UP000009080">
    <property type="component" value="Chromosome"/>
</dbReference>
<dbReference type="KEGG" id="ttu:TERTU_4040"/>
<keyword evidence="2" id="KW-1185">Reference proteome</keyword>
<dbReference type="RefSeq" id="WP_015818519.1">
    <property type="nucleotide sequence ID" value="NC_012997.1"/>
</dbReference>
<name>C5BTW4_TERTT</name>
<dbReference type="EMBL" id="CP001614">
    <property type="protein sequence ID" value="ACR12407.1"/>
    <property type="molecule type" value="Genomic_DNA"/>
</dbReference>
<gene>
    <name evidence="1" type="ordered locus">TERTU_4040</name>
</gene>
<dbReference type="OrthoDB" id="9863854at2"/>
<dbReference type="eggNOG" id="ENOG5031K06">
    <property type="taxonomic scope" value="Bacteria"/>
</dbReference>
<dbReference type="HOGENOM" id="CLU_2829821_0_0_6"/>
<sequence>MPTLIFKVDCGKADQPIKHDLHTLENKVQEALAELDYDYLVFDIEATDESLLDLEYPEEYQHAVGS</sequence>
<proteinExistence type="predicted"/>
<protein>
    <submittedName>
        <fullName evidence="1">Uncharacterized protein</fullName>
    </submittedName>
</protein>